<dbReference type="OMA" id="HAICTEE"/>
<evidence type="ECO:0000256" key="1">
    <source>
        <dbReference type="ARBA" id="ARBA00023157"/>
    </source>
</evidence>
<dbReference type="GO" id="GO:0045041">
    <property type="term" value="P:protein import into mitochondrial intermembrane space"/>
    <property type="evidence" value="ECO:0007669"/>
    <property type="project" value="InterPro"/>
</dbReference>
<reference evidence="2" key="2">
    <citation type="submission" date="2022-06" db="UniProtKB">
        <authorList>
            <consortium name="EnsemblMetazoa"/>
        </authorList>
    </citation>
    <scope>IDENTIFICATION</scope>
    <source>
        <strain evidence="2">DF5081</strain>
    </source>
</reference>
<dbReference type="PANTHER" id="PTHR21622:SF4">
    <property type="entry name" value="CHCH DOMAIN-CONTAINING PROTEIN-RELATED"/>
    <property type="match status" value="1"/>
</dbReference>
<keyword evidence="1" id="KW-1015">Disulfide bond</keyword>
<sequence length="98" mass="11193">MTSTEKDRITKIGKDEFFKSVKFEYRRYFEPFEEPESVYPDGRVNIDCPCLHSAMAHRCGFLIRQALNCFNASATAPRGMDCEKEFVAHAICTESASN</sequence>
<organism evidence="2 3">
    <name type="scientific">Caenorhabditis japonica</name>
    <dbReference type="NCBI Taxonomy" id="281687"/>
    <lineage>
        <taxon>Eukaryota</taxon>
        <taxon>Metazoa</taxon>
        <taxon>Ecdysozoa</taxon>
        <taxon>Nematoda</taxon>
        <taxon>Chromadorea</taxon>
        <taxon>Rhabditida</taxon>
        <taxon>Rhabditina</taxon>
        <taxon>Rhabditomorpha</taxon>
        <taxon>Rhabditoidea</taxon>
        <taxon>Rhabditidae</taxon>
        <taxon>Peloderinae</taxon>
        <taxon>Caenorhabditis</taxon>
    </lineage>
</organism>
<proteinExistence type="predicted"/>
<keyword evidence="3" id="KW-1185">Reference proteome</keyword>
<accession>A0A8R1ER78</accession>
<dbReference type="GO" id="GO:0015035">
    <property type="term" value="F:protein-disulfide reductase activity"/>
    <property type="evidence" value="ECO:0007669"/>
    <property type="project" value="InterPro"/>
</dbReference>
<dbReference type="AlphaFoldDB" id="A0A8R1ER78"/>
<reference evidence="3" key="1">
    <citation type="submission" date="2010-08" db="EMBL/GenBank/DDBJ databases">
        <authorList>
            <consortium name="Caenorhabditis japonica Sequencing Consortium"/>
            <person name="Wilson R.K."/>
        </authorList>
    </citation>
    <scope>NUCLEOTIDE SEQUENCE [LARGE SCALE GENOMIC DNA]</scope>
    <source>
        <strain evidence="3">DF5081</strain>
    </source>
</reference>
<name>A0A8R1ER78_CAEJA</name>
<dbReference type="PANTHER" id="PTHR21622">
    <property type="entry name" value="COILED-COIL-HELIX-COILED-COIL-HELIX DOMAIN CONTAINING 4"/>
    <property type="match status" value="1"/>
</dbReference>
<protein>
    <submittedName>
        <fullName evidence="2">Uncharacterized protein</fullName>
    </submittedName>
</protein>
<evidence type="ECO:0000313" key="3">
    <source>
        <dbReference type="Proteomes" id="UP000005237"/>
    </source>
</evidence>
<evidence type="ECO:0000313" key="2">
    <source>
        <dbReference type="EnsemblMetazoa" id="CJA41772.1"/>
    </source>
</evidence>
<dbReference type="Proteomes" id="UP000005237">
    <property type="component" value="Unassembled WGS sequence"/>
</dbReference>
<dbReference type="InterPro" id="IPR039289">
    <property type="entry name" value="CHCHD4"/>
</dbReference>
<dbReference type="EnsemblMetazoa" id="CJA41772.1">
    <property type="protein sequence ID" value="CJA41772.1"/>
    <property type="gene ID" value="WBGene00217620"/>
</dbReference>
<dbReference type="GO" id="GO:0005758">
    <property type="term" value="C:mitochondrial intermembrane space"/>
    <property type="evidence" value="ECO:0007669"/>
    <property type="project" value="TreeGrafter"/>
</dbReference>
<dbReference type="Gene3D" id="1.10.287.2900">
    <property type="match status" value="1"/>
</dbReference>